<evidence type="ECO:0000313" key="7">
    <source>
        <dbReference type="EMBL" id="MPL70892.1"/>
    </source>
</evidence>
<accession>A0A644TXG4</accession>
<dbReference type="InterPro" id="IPR011961">
    <property type="entry name" value="RimM"/>
</dbReference>
<dbReference type="Gene3D" id="2.40.30.60">
    <property type="entry name" value="RimM"/>
    <property type="match status" value="1"/>
</dbReference>
<feature type="domain" description="Ribosome maturation factor RimM PRC barrel" evidence="6">
    <location>
        <begin position="108"/>
        <end position="169"/>
    </location>
</feature>
<keyword evidence="2" id="KW-0690">Ribosome biogenesis</keyword>
<dbReference type="AlphaFoldDB" id="A0A644TXG4"/>
<evidence type="ECO:0000256" key="1">
    <source>
        <dbReference type="ARBA" id="ARBA00022490"/>
    </source>
</evidence>
<organism evidence="7">
    <name type="scientific">bioreactor metagenome</name>
    <dbReference type="NCBI Taxonomy" id="1076179"/>
    <lineage>
        <taxon>unclassified sequences</taxon>
        <taxon>metagenomes</taxon>
        <taxon>ecological metagenomes</taxon>
    </lineage>
</organism>
<dbReference type="GO" id="GO:0043022">
    <property type="term" value="F:ribosome binding"/>
    <property type="evidence" value="ECO:0007669"/>
    <property type="project" value="InterPro"/>
</dbReference>
<dbReference type="Pfam" id="PF24986">
    <property type="entry name" value="PRC_RimM"/>
    <property type="match status" value="1"/>
</dbReference>
<keyword evidence="4" id="KW-0143">Chaperone</keyword>
<protein>
    <submittedName>
        <fullName evidence="7">Ribosome maturation factor RimM</fullName>
    </submittedName>
</protein>
<proteinExistence type="inferred from homology"/>
<feature type="domain" description="RimM N-terminal" evidence="5">
    <location>
        <begin position="12"/>
        <end position="95"/>
    </location>
</feature>
<sequence length="176" mass="19025">MNEGPEKELLAVAKLGAPRGLKGLLKVHSFSGDYSHIESLKEVLVAPDGEPAQGRFLRVSLAERGERSLDMAFSGYESPEKAKGLTGMLLYLPRELASPLGENEFYIHDLVGLRVLGGGLELGIVEAVLEGGADPLLEMRKTGTGARALIPFRREFVGEVDLKAKSLELLAGWLLE</sequence>
<dbReference type="GO" id="GO:0005840">
    <property type="term" value="C:ribosome"/>
    <property type="evidence" value="ECO:0007669"/>
    <property type="project" value="InterPro"/>
</dbReference>
<keyword evidence="3" id="KW-0698">rRNA processing</keyword>
<dbReference type="PANTHER" id="PTHR33692">
    <property type="entry name" value="RIBOSOME MATURATION FACTOR RIMM"/>
    <property type="match status" value="1"/>
</dbReference>
<dbReference type="GO" id="GO:0006364">
    <property type="term" value="P:rRNA processing"/>
    <property type="evidence" value="ECO:0007669"/>
    <property type="project" value="UniProtKB-KW"/>
</dbReference>
<dbReference type="Gene3D" id="2.30.30.240">
    <property type="entry name" value="PRC-barrel domain"/>
    <property type="match status" value="1"/>
</dbReference>
<dbReference type="InterPro" id="IPR011033">
    <property type="entry name" value="PRC_barrel-like_sf"/>
</dbReference>
<dbReference type="InterPro" id="IPR056792">
    <property type="entry name" value="PRC_RimM"/>
</dbReference>
<keyword evidence="1" id="KW-0963">Cytoplasm</keyword>
<dbReference type="Pfam" id="PF01782">
    <property type="entry name" value="RimM"/>
    <property type="match status" value="1"/>
</dbReference>
<dbReference type="EMBL" id="VSSQ01000055">
    <property type="protein sequence ID" value="MPL70892.1"/>
    <property type="molecule type" value="Genomic_DNA"/>
</dbReference>
<evidence type="ECO:0000259" key="6">
    <source>
        <dbReference type="Pfam" id="PF24986"/>
    </source>
</evidence>
<dbReference type="InterPro" id="IPR002676">
    <property type="entry name" value="RimM_N"/>
</dbReference>
<evidence type="ECO:0000256" key="4">
    <source>
        <dbReference type="ARBA" id="ARBA00023186"/>
    </source>
</evidence>
<dbReference type="HAMAP" id="MF_00014">
    <property type="entry name" value="Ribosome_mat_RimM"/>
    <property type="match status" value="1"/>
</dbReference>
<evidence type="ECO:0000256" key="3">
    <source>
        <dbReference type="ARBA" id="ARBA00022552"/>
    </source>
</evidence>
<reference evidence="7" key="1">
    <citation type="submission" date="2019-08" db="EMBL/GenBank/DDBJ databases">
        <authorList>
            <person name="Kucharzyk K."/>
            <person name="Murdoch R.W."/>
            <person name="Higgins S."/>
            <person name="Loffler F."/>
        </authorList>
    </citation>
    <scope>NUCLEOTIDE SEQUENCE</scope>
</reference>
<dbReference type="SUPFAM" id="SSF50447">
    <property type="entry name" value="Translation proteins"/>
    <property type="match status" value="1"/>
</dbReference>
<evidence type="ECO:0000259" key="5">
    <source>
        <dbReference type="Pfam" id="PF01782"/>
    </source>
</evidence>
<dbReference type="InterPro" id="IPR036976">
    <property type="entry name" value="RimM_N_sf"/>
</dbReference>
<gene>
    <name evidence="7" type="primary">rimM_6</name>
    <name evidence="7" type="ORF">SDC9_16654</name>
</gene>
<comment type="caution">
    <text evidence="7">The sequence shown here is derived from an EMBL/GenBank/DDBJ whole genome shotgun (WGS) entry which is preliminary data.</text>
</comment>
<name>A0A644TXG4_9ZZZZ</name>
<dbReference type="InterPro" id="IPR009000">
    <property type="entry name" value="Transl_B-barrel_sf"/>
</dbReference>
<dbReference type="SUPFAM" id="SSF50346">
    <property type="entry name" value="PRC-barrel domain"/>
    <property type="match status" value="1"/>
</dbReference>
<dbReference type="PANTHER" id="PTHR33692:SF1">
    <property type="entry name" value="RIBOSOME MATURATION FACTOR RIMM"/>
    <property type="match status" value="1"/>
</dbReference>
<evidence type="ECO:0000256" key="2">
    <source>
        <dbReference type="ARBA" id="ARBA00022517"/>
    </source>
</evidence>
<dbReference type="NCBIfam" id="TIGR02273">
    <property type="entry name" value="16S_RimM"/>
    <property type="match status" value="1"/>
</dbReference>